<gene>
    <name evidence="2" type="ORF">PGTUg99_025310</name>
</gene>
<comment type="caution">
    <text evidence="2">The sequence shown here is derived from an EMBL/GenBank/DDBJ whole genome shotgun (WGS) entry which is preliminary data.</text>
</comment>
<accession>A0A5B0N103</accession>
<protein>
    <submittedName>
        <fullName evidence="2">Uncharacterized protein</fullName>
    </submittedName>
</protein>
<evidence type="ECO:0000313" key="3">
    <source>
        <dbReference type="Proteomes" id="UP000325313"/>
    </source>
</evidence>
<sequence>MDRTLPSICAPPDAQKYVVTHNTGNFVVGRSTAALQTIRPLITVARGDQSARAQKRGDPHPDHGAHSPAARSLQVSALCGQQYSDPLSGQSPSEESSWLEEGEMEEWVEMNEGVREAVSSMRVSMARSDLAVVKSTNTASEMDSMDNFSLGHHWTHHWNPHGLEVTPLWTHITKPIPSQAHFTTLKSPLSYAYTQLTVYT</sequence>
<proteinExistence type="predicted"/>
<name>A0A5B0N103_PUCGR</name>
<feature type="region of interest" description="Disordered" evidence="1">
    <location>
        <begin position="47"/>
        <end position="70"/>
    </location>
</feature>
<reference evidence="2 3" key="1">
    <citation type="submission" date="2019-05" db="EMBL/GenBank/DDBJ databases">
        <title>Emergence of the Ug99 lineage of the wheat stem rust pathogen through somatic hybridization.</title>
        <authorList>
            <person name="Li F."/>
            <person name="Upadhyaya N.M."/>
            <person name="Sperschneider J."/>
            <person name="Matny O."/>
            <person name="Nguyen-Phuc H."/>
            <person name="Mago R."/>
            <person name="Raley C."/>
            <person name="Miller M.E."/>
            <person name="Silverstein K.A.T."/>
            <person name="Henningsen E."/>
            <person name="Hirsch C.D."/>
            <person name="Visser B."/>
            <person name="Pretorius Z.A."/>
            <person name="Steffenson B.J."/>
            <person name="Schwessinger B."/>
            <person name="Dodds P.N."/>
            <person name="Figueroa M."/>
        </authorList>
    </citation>
    <scope>NUCLEOTIDE SEQUENCE [LARGE SCALE GENOMIC DNA]</scope>
    <source>
        <strain evidence="2 3">Ug99</strain>
    </source>
</reference>
<organism evidence="2 3">
    <name type="scientific">Puccinia graminis f. sp. tritici</name>
    <dbReference type="NCBI Taxonomy" id="56615"/>
    <lineage>
        <taxon>Eukaryota</taxon>
        <taxon>Fungi</taxon>
        <taxon>Dikarya</taxon>
        <taxon>Basidiomycota</taxon>
        <taxon>Pucciniomycotina</taxon>
        <taxon>Pucciniomycetes</taxon>
        <taxon>Pucciniales</taxon>
        <taxon>Pucciniaceae</taxon>
        <taxon>Puccinia</taxon>
    </lineage>
</organism>
<evidence type="ECO:0000256" key="1">
    <source>
        <dbReference type="SAM" id="MobiDB-lite"/>
    </source>
</evidence>
<dbReference type="AlphaFoldDB" id="A0A5B0N103"/>
<evidence type="ECO:0000313" key="2">
    <source>
        <dbReference type="EMBL" id="KAA1081878.1"/>
    </source>
</evidence>
<feature type="compositionally biased region" description="Basic and acidic residues" evidence="1">
    <location>
        <begin position="55"/>
        <end position="65"/>
    </location>
</feature>
<dbReference type="Proteomes" id="UP000325313">
    <property type="component" value="Unassembled WGS sequence"/>
</dbReference>
<dbReference type="EMBL" id="VDEP01000440">
    <property type="protein sequence ID" value="KAA1081878.1"/>
    <property type="molecule type" value="Genomic_DNA"/>
</dbReference>